<keyword evidence="2" id="KW-0472">Membrane</keyword>
<evidence type="ECO:0000256" key="1">
    <source>
        <dbReference type="SAM" id="MobiDB-lite"/>
    </source>
</evidence>
<name>A0A9D2LW51_9FIRM</name>
<dbReference type="InterPro" id="IPR006938">
    <property type="entry name" value="DUF624"/>
</dbReference>
<sequence length="248" mass="28249">MNRIFNMDNKFFVFMGRVADLIILNLICLVCCIPIVTIGASLTALFYVTLKMVRNEESYIIKSFFKSFKENFKQSTIINLIMLVTAIMLFFDLNISHNLTGTLSQVLSCIFIAFTFLYLLVFLYIYPLQAKFYNTIKNTFSNSLLMAIRHLPQTIIMLIVSLIPVAVLFIPDIRIQATLLMLVFLMGMSVIAYINSKFFVKIFDKYIPEEKDSQEEEFSAENTDGETALPNTQDTSSEALPHSGDSAL</sequence>
<feature type="transmembrane region" description="Helical" evidence="2">
    <location>
        <begin position="103"/>
        <end position="126"/>
    </location>
</feature>
<gene>
    <name evidence="3" type="ORF">IAA06_16165</name>
</gene>
<reference evidence="3" key="1">
    <citation type="journal article" date="2021" name="PeerJ">
        <title>Extensive microbial diversity within the chicken gut microbiome revealed by metagenomics and culture.</title>
        <authorList>
            <person name="Gilroy R."/>
            <person name="Ravi A."/>
            <person name="Getino M."/>
            <person name="Pursley I."/>
            <person name="Horton D.L."/>
            <person name="Alikhan N.F."/>
            <person name="Baker D."/>
            <person name="Gharbi K."/>
            <person name="Hall N."/>
            <person name="Watson M."/>
            <person name="Adriaenssens E.M."/>
            <person name="Foster-Nyarko E."/>
            <person name="Jarju S."/>
            <person name="Secka A."/>
            <person name="Antonio M."/>
            <person name="Oren A."/>
            <person name="Chaudhuri R.R."/>
            <person name="La Ragione R."/>
            <person name="Hildebrand F."/>
            <person name="Pallen M.J."/>
        </authorList>
    </citation>
    <scope>NUCLEOTIDE SEQUENCE</scope>
    <source>
        <strain evidence="3">ChiSjej1B19-5720</strain>
    </source>
</reference>
<dbReference type="EMBL" id="DWYZ01000305">
    <property type="protein sequence ID" value="HJB30308.1"/>
    <property type="molecule type" value="Genomic_DNA"/>
</dbReference>
<dbReference type="AlphaFoldDB" id="A0A9D2LW51"/>
<feature type="transmembrane region" description="Helical" evidence="2">
    <location>
        <begin position="22"/>
        <end position="50"/>
    </location>
</feature>
<keyword evidence="2" id="KW-1133">Transmembrane helix</keyword>
<feature type="transmembrane region" description="Helical" evidence="2">
    <location>
        <begin position="147"/>
        <end position="169"/>
    </location>
</feature>
<dbReference type="Pfam" id="PF04854">
    <property type="entry name" value="DUF624"/>
    <property type="match status" value="1"/>
</dbReference>
<feature type="transmembrane region" description="Helical" evidence="2">
    <location>
        <begin position="71"/>
        <end position="91"/>
    </location>
</feature>
<reference evidence="3" key="2">
    <citation type="submission" date="2021-04" db="EMBL/GenBank/DDBJ databases">
        <authorList>
            <person name="Gilroy R."/>
        </authorList>
    </citation>
    <scope>NUCLEOTIDE SEQUENCE</scope>
    <source>
        <strain evidence="3">ChiSjej1B19-5720</strain>
    </source>
</reference>
<accession>A0A9D2LW51</accession>
<proteinExistence type="predicted"/>
<feature type="compositionally biased region" description="Polar residues" evidence="1">
    <location>
        <begin position="229"/>
        <end position="238"/>
    </location>
</feature>
<evidence type="ECO:0000256" key="2">
    <source>
        <dbReference type="SAM" id="Phobius"/>
    </source>
</evidence>
<evidence type="ECO:0000313" key="4">
    <source>
        <dbReference type="Proteomes" id="UP000823842"/>
    </source>
</evidence>
<dbReference type="Proteomes" id="UP000823842">
    <property type="component" value="Unassembled WGS sequence"/>
</dbReference>
<protein>
    <submittedName>
        <fullName evidence="3">DUF624 domain-containing protein</fullName>
    </submittedName>
</protein>
<feature type="region of interest" description="Disordered" evidence="1">
    <location>
        <begin position="213"/>
        <end position="248"/>
    </location>
</feature>
<comment type="caution">
    <text evidence="3">The sequence shown here is derived from an EMBL/GenBank/DDBJ whole genome shotgun (WGS) entry which is preliminary data.</text>
</comment>
<evidence type="ECO:0000313" key="3">
    <source>
        <dbReference type="EMBL" id="HJB30308.1"/>
    </source>
</evidence>
<organism evidence="3 4">
    <name type="scientific">Candidatus Blautia faecavium</name>
    <dbReference type="NCBI Taxonomy" id="2838487"/>
    <lineage>
        <taxon>Bacteria</taxon>
        <taxon>Bacillati</taxon>
        <taxon>Bacillota</taxon>
        <taxon>Clostridia</taxon>
        <taxon>Lachnospirales</taxon>
        <taxon>Lachnospiraceae</taxon>
        <taxon>Blautia</taxon>
    </lineage>
</organism>
<keyword evidence="2" id="KW-0812">Transmembrane</keyword>
<feature type="transmembrane region" description="Helical" evidence="2">
    <location>
        <begin position="175"/>
        <end position="195"/>
    </location>
</feature>